<protein>
    <submittedName>
        <fullName evidence="1">Uncharacterized protein</fullName>
    </submittedName>
</protein>
<proteinExistence type="predicted"/>
<dbReference type="Proteomes" id="UP000821845">
    <property type="component" value="Chromosome 3"/>
</dbReference>
<evidence type="ECO:0000313" key="2">
    <source>
        <dbReference type="Proteomes" id="UP000821845"/>
    </source>
</evidence>
<evidence type="ECO:0000313" key="1">
    <source>
        <dbReference type="EMBL" id="KAH6937254.1"/>
    </source>
</evidence>
<name>A0ACB7SX81_HYAAI</name>
<organism evidence="1 2">
    <name type="scientific">Hyalomma asiaticum</name>
    <name type="common">Tick</name>
    <dbReference type="NCBI Taxonomy" id="266040"/>
    <lineage>
        <taxon>Eukaryota</taxon>
        <taxon>Metazoa</taxon>
        <taxon>Ecdysozoa</taxon>
        <taxon>Arthropoda</taxon>
        <taxon>Chelicerata</taxon>
        <taxon>Arachnida</taxon>
        <taxon>Acari</taxon>
        <taxon>Parasitiformes</taxon>
        <taxon>Ixodida</taxon>
        <taxon>Ixodoidea</taxon>
        <taxon>Ixodidae</taxon>
        <taxon>Hyalomminae</taxon>
        <taxon>Hyalomma</taxon>
    </lineage>
</organism>
<comment type="caution">
    <text evidence="1">The sequence shown here is derived from an EMBL/GenBank/DDBJ whole genome shotgun (WGS) entry which is preliminary data.</text>
</comment>
<sequence>MIVLGAAFGASFLAGAIFVLLLQVYLMVRVVTLPALHREKVGKKYTPATIPQKLLKAVTNEDWKKERDTLLVANLASQFLFREWKDSALIRRVFFSKMNKAFRAVLRGPAGKVLSKLQVREIDFGNDFVSLNKIAVESVTLHEIWKTIEELDVFCNIEYPGGFSIGIDAELSTGALASVAVKEPRVSITVESSIQGQNYPQLARAVTGLVRRKLRSKFNLPTYAIAIKPFFLIPELRVLSTHHEKLSQNGTLEITVVECSRLVLCEGSFQLYCMISLDELEWIDMDEVLGTPWQNICLELFKPAGTAIGVEFRNKTVEGRRREVVYVESLSRNSPLAAGGLQMGDLIVTIDGIRIVDFKQAAKVLSKAGEQVIMNVERKKDFKWDKKRALSFSQPSEHEDNTQTQEDKTKMSNKTEYNSSDRPEKRGDSAAILIRAKNKGYPIKRTTYVLSNREPVFLESFSFEVKNHYRFINVGVWSKGQIISLQGVKKPRVDTMLGYTAIPVSHVLEECLKTTEGYHGEVVKLLCPHFTRVPKDFHKYATLSGFDPRHCYGDITLRFLFKGEYKVKGAQLSFERAREHREDEPPGPVVSAIEELRKMWPEEDAEPVAGAPETSTKEEQEMRLLANQVKASMPTQSVTSKGKTQTAPSSPSLSRACAPCVSQYDDDFFKQLEMTDNASRLEDVLRDLTKRGFGLQVFSKAVTSAKQIHHDMDPQARMERVRNVVRLSCHLS</sequence>
<accession>A0ACB7SX81</accession>
<keyword evidence="2" id="KW-1185">Reference proteome</keyword>
<reference evidence="1" key="1">
    <citation type="submission" date="2020-05" db="EMBL/GenBank/DDBJ databases">
        <title>Large-scale comparative analyses of tick genomes elucidate their genetic diversity and vector capacities.</title>
        <authorList>
            <person name="Jia N."/>
            <person name="Wang J."/>
            <person name="Shi W."/>
            <person name="Du L."/>
            <person name="Sun Y."/>
            <person name="Zhan W."/>
            <person name="Jiang J."/>
            <person name="Wang Q."/>
            <person name="Zhang B."/>
            <person name="Ji P."/>
            <person name="Sakyi L.B."/>
            <person name="Cui X."/>
            <person name="Yuan T."/>
            <person name="Jiang B."/>
            <person name="Yang W."/>
            <person name="Lam T.T.-Y."/>
            <person name="Chang Q."/>
            <person name="Ding S."/>
            <person name="Wang X."/>
            <person name="Zhu J."/>
            <person name="Ruan X."/>
            <person name="Zhao L."/>
            <person name="Wei J."/>
            <person name="Que T."/>
            <person name="Du C."/>
            <person name="Cheng J."/>
            <person name="Dai P."/>
            <person name="Han X."/>
            <person name="Huang E."/>
            <person name="Gao Y."/>
            <person name="Liu J."/>
            <person name="Shao H."/>
            <person name="Ye R."/>
            <person name="Li L."/>
            <person name="Wei W."/>
            <person name="Wang X."/>
            <person name="Wang C."/>
            <person name="Yang T."/>
            <person name="Huo Q."/>
            <person name="Li W."/>
            <person name="Guo W."/>
            <person name="Chen H."/>
            <person name="Zhou L."/>
            <person name="Ni X."/>
            <person name="Tian J."/>
            <person name="Zhou Y."/>
            <person name="Sheng Y."/>
            <person name="Liu T."/>
            <person name="Pan Y."/>
            <person name="Xia L."/>
            <person name="Li J."/>
            <person name="Zhao F."/>
            <person name="Cao W."/>
        </authorList>
    </citation>
    <scope>NUCLEOTIDE SEQUENCE</scope>
    <source>
        <strain evidence="1">Hyas-2018</strain>
    </source>
</reference>
<dbReference type="EMBL" id="CM023483">
    <property type="protein sequence ID" value="KAH6937254.1"/>
    <property type="molecule type" value="Genomic_DNA"/>
</dbReference>
<gene>
    <name evidence="1" type="ORF">HPB50_026208</name>
</gene>